<accession>A0A1J7ITA5</accession>
<keyword evidence="3" id="KW-1185">Reference proteome</keyword>
<reference evidence="2 3" key="1">
    <citation type="submission" date="2016-10" db="EMBL/GenBank/DDBJ databases">
        <title>Draft genome sequence of Coniochaeta ligniaria NRRL30616, a lignocellulolytic fungus for bioabatement of inhibitors in plant biomass hydrolysates.</title>
        <authorList>
            <consortium name="DOE Joint Genome Institute"/>
            <person name="Jimenez D.J."/>
            <person name="Hector R.E."/>
            <person name="Riley R."/>
            <person name="Sun H."/>
            <person name="Grigoriev I.V."/>
            <person name="Van Elsas J.D."/>
            <person name="Nichols N.N."/>
        </authorList>
    </citation>
    <scope>NUCLEOTIDE SEQUENCE [LARGE SCALE GENOMIC DNA]</scope>
    <source>
        <strain evidence="2 3">NRRL 30616</strain>
    </source>
</reference>
<dbReference type="SUPFAM" id="SSF54909">
    <property type="entry name" value="Dimeric alpha+beta barrel"/>
    <property type="match status" value="1"/>
</dbReference>
<evidence type="ECO:0000313" key="3">
    <source>
        <dbReference type="Proteomes" id="UP000182658"/>
    </source>
</evidence>
<dbReference type="Pfam" id="PF07876">
    <property type="entry name" value="Dabb"/>
    <property type="match status" value="1"/>
</dbReference>
<evidence type="ECO:0000259" key="1">
    <source>
        <dbReference type="PROSITE" id="PS51502"/>
    </source>
</evidence>
<dbReference type="Proteomes" id="UP000182658">
    <property type="component" value="Unassembled WGS sequence"/>
</dbReference>
<protein>
    <recommendedName>
        <fullName evidence="1">Stress-response A/B barrel domain-containing protein</fullName>
    </recommendedName>
</protein>
<dbReference type="PROSITE" id="PS51502">
    <property type="entry name" value="S_R_A_B_BARREL"/>
    <property type="match status" value="1"/>
</dbReference>
<dbReference type="AlphaFoldDB" id="A0A1J7ITA5"/>
<dbReference type="Gene3D" id="3.30.70.100">
    <property type="match status" value="1"/>
</dbReference>
<evidence type="ECO:0000313" key="2">
    <source>
        <dbReference type="EMBL" id="OIW30557.1"/>
    </source>
</evidence>
<dbReference type="InParanoid" id="A0A1J7ITA5"/>
<proteinExistence type="predicted"/>
<dbReference type="InterPro" id="IPR013097">
    <property type="entry name" value="Dabb"/>
</dbReference>
<gene>
    <name evidence="2" type="ORF">CONLIGDRAFT_630529</name>
</gene>
<organism evidence="2 3">
    <name type="scientific">Coniochaeta ligniaria NRRL 30616</name>
    <dbReference type="NCBI Taxonomy" id="1408157"/>
    <lineage>
        <taxon>Eukaryota</taxon>
        <taxon>Fungi</taxon>
        <taxon>Dikarya</taxon>
        <taxon>Ascomycota</taxon>
        <taxon>Pezizomycotina</taxon>
        <taxon>Sordariomycetes</taxon>
        <taxon>Sordariomycetidae</taxon>
        <taxon>Coniochaetales</taxon>
        <taxon>Coniochaetaceae</taxon>
        <taxon>Coniochaeta</taxon>
    </lineage>
</organism>
<dbReference type="SMART" id="SM00886">
    <property type="entry name" value="Dabb"/>
    <property type="match status" value="1"/>
</dbReference>
<dbReference type="EMBL" id="KV875096">
    <property type="protein sequence ID" value="OIW30557.1"/>
    <property type="molecule type" value="Genomic_DNA"/>
</dbReference>
<dbReference type="InterPro" id="IPR011008">
    <property type="entry name" value="Dimeric_a/b-barrel"/>
</dbReference>
<name>A0A1J7ITA5_9PEZI</name>
<dbReference type="OrthoDB" id="3830014at2759"/>
<sequence>MSTARVLRTTMFKVADPAHQQKLIQAYNKLASEQKKDGKPYILYMAAGIAVDPARSKGYTVVSRTEFATMDDMRWYDEQCPAHAALKETARGFNLPEPPLVFYHEDVPLVNQR</sequence>
<feature type="domain" description="Stress-response A/B barrel" evidence="1">
    <location>
        <begin position="6"/>
        <end position="104"/>
    </location>
</feature>